<sequence>MEDIFPFFFFFVDLFLVFCSL</sequence>
<dbReference type="AlphaFoldDB" id="A0A0A8Y7K9"/>
<dbReference type="EMBL" id="GBRH01278228">
    <property type="protein sequence ID" value="JAD19667.1"/>
    <property type="molecule type" value="Transcribed_RNA"/>
</dbReference>
<organism evidence="1">
    <name type="scientific">Arundo donax</name>
    <name type="common">Giant reed</name>
    <name type="synonym">Donax arundinaceus</name>
    <dbReference type="NCBI Taxonomy" id="35708"/>
    <lineage>
        <taxon>Eukaryota</taxon>
        <taxon>Viridiplantae</taxon>
        <taxon>Streptophyta</taxon>
        <taxon>Embryophyta</taxon>
        <taxon>Tracheophyta</taxon>
        <taxon>Spermatophyta</taxon>
        <taxon>Magnoliopsida</taxon>
        <taxon>Liliopsida</taxon>
        <taxon>Poales</taxon>
        <taxon>Poaceae</taxon>
        <taxon>PACMAD clade</taxon>
        <taxon>Arundinoideae</taxon>
        <taxon>Arundineae</taxon>
        <taxon>Arundo</taxon>
    </lineage>
</organism>
<proteinExistence type="predicted"/>
<reference evidence="1" key="1">
    <citation type="submission" date="2014-09" db="EMBL/GenBank/DDBJ databases">
        <authorList>
            <person name="Magalhaes I.L.F."/>
            <person name="Oliveira U."/>
            <person name="Santos F.R."/>
            <person name="Vidigal T.H.D.A."/>
            <person name="Brescovit A.D."/>
            <person name="Santos A.J."/>
        </authorList>
    </citation>
    <scope>NUCLEOTIDE SEQUENCE</scope>
    <source>
        <tissue evidence="1">Shoot tissue taken approximately 20 cm above the soil surface</tissue>
    </source>
</reference>
<protein>
    <submittedName>
        <fullName evidence="1">Uncharacterized protein</fullName>
    </submittedName>
</protein>
<reference evidence="1" key="2">
    <citation type="journal article" date="2015" name="Data Brief">
        <title>Shoot transcriptome of the giant reed, Arundo donax.</title>
        <authorList>
            <person name="Barrero R.A."/>
            <person name="Guerrero F.D."/>
            <person name="Moolhuijzen P."/>
            <person name="Goolsby J.A."/>
            <person name="Tidwell J."/>
            <person name="Bellgard S.E."/>
            <person name="Bellgard M.I."/>
        </authorList>
    </citation>
    <scope>NUCLEOTIDE SEQUENCE</scope>
    <source>
        <tissue evidence="1">Shoot tissue taken approximately 20 cm above the soil surface</tissue>
    </source>
</reference>
<evidence type="ECO:0000313" key="1">
    <source>
        <dbReference type="EMBL" id="JAD19667.1"/>
    </source>
</evidence>
<name>A0A0A8Y7K9_ARUDO</name>
<accession>A0A0A8Y7K9</accession>